<accession>A0A975XYU4</accession>
<proteinExistence type="predicted"/>
<sequence length="287" mass="30776">MPTTTRTRWARVSGWAGAVASSITATSSRTGPRTRAGRVRPVREQPEQQAPPVQRLRFRYAKRGRLRFTSHRDFSRAFERAVFRARIPMAYSSGFNPHPRISYAGASPTGAASEAEYLEIGLAEVTDPAEVLAALDEALPPGLDLLQVVESPGGSLSDLLEASVWRTTVPSMTPDQGAEGVTAFLAAEEVLVERMTKKGLRTFDCRAAVVSLQSAAGPGIEGECAILDMVLRHGTPSVRPDDVLAGLRTLVGLEADAAPLHERLAQGPLDTQFGTVGDPLALHRDTA</sequence>
<dbReference type="Pfam" id="PF10105">
    <property type="entry name" value="DUF2344"/>
    <property type="match status" value="1"/>
</dbReference>
<evidence type="ECO:0000313" key="3">
    <source>
        <dbReference type="EMBL" id="QWZ06574.1"/>
    </source>
</evidence>
<name>A0A975XYU4_9ACTN</name>
<dbReference type="Proteomes" id="UP000683575">
    <property type="component" value="Chromosome"/>
</dbReference>
<dbReference type="EMBL" id="CP077062">
    <property type="protein sequence ID" value="QWZ06574.1"/>
    <property type="molecule type" value="Genomic_DNA"/>
</dbReference>
<keyword evidence="4" id="KW-1185">Reference proteome</keyword>
<reference evidence="3" key="1">
    <citation type="submission" date="2021-06" db="EMBL/GenBank/DDBJ databases">
        <title>Complete genome sequence of Nocardioides sp. G188.</title>
        <authorList>
            <person name="Im W.-T."/>
        </authorList>
    </citation>
    <scope>NUCLEOTIDE SEQUENCE</scope>
    <source>
        <strain evidence="3">G188</strain>
    </source>
</reference>
<protein>
    <submittedName>
        <fullName evidence="3">TIGR03936 family radical SAM-associated protein</fullName>
    </submittedName>
</protein>
<dbReference type="NCBIfam" id="TIGR03936">
    <property type="entry name" value="sam_1_link_chp"/>
    <property type="match status" value="1"/>
</dbReference>
<organism evidence="3 4">
    <name type="scientific">Nocardioides panacis</name>
    <dbReference type="NCBI Taxonomy" id="2849501"/>
    <lineage>
        <taxon>Bacteria</taxon>
        <taxon>Bacillati</taxon>
        <taxon>Actinomycetota</taxon>
        <taxon>Actinomycetes</taxon>
        <taxon>Propionibacteriales</taxon>
        <taxon>Nocardioidaceae</taxon>
        <taxon>Nocardioides</taxon>
    </lineage>
</organism>
<evidence type="ECO:0000313" key="4">
    <source>
        <dbReference type="Proteomes" id="UP000683575"/>
    </source>
</evidence>
<evidence type="ECO:0000256" key="1">
    <source>
        <dbReference type="SAM" id="MobiDB-lite"/>
    </source>
</evidence>
<dbReference type="InterPro" id="IPR018768">
    <property type="entry name" value="DUF2344"/>
</dbReference>
<feature type="region of interest" description="Disordered" evidence="1">
    <location>
        <begin position="23"/>
        <end position="51"/>
    </location>
</feature>
<dbReference type="KEGG" id="nps:KRR39_13450"/>
<evidence type="ECO:0000259" key="2">
    <source>
        <dbReference type="Pfam" id="PF10105"/>
    </source>
</evidence>
<dbReference type="AlphaFoldDB" id="A0A975XYU4"/>
<gene>
    <name evidence="3" type="ORF">KRR39_13450</name>
</gene>
<feature type="domain" description="DUF2344" evidence="2">
    <location>
        <begin position="55"/>
        <end position="240"/>
    </location>
</feature>